<accession>A0A517LUM5</accession>
<dbReference type="HAMAP" id="MF_01023">
    <property type="entry name" value="HisC_aminotrans_2"/>
    <property type="match status" value="1"/>
</dbReference>
<organism evidence="14 15">
    <name type="scientific">Rosistilla ulvae</name>
    <dbReference type="NCBI Taxonomy" id="1930277"/>
    <lineage>
        <taxon>Bacteria</taxon>
        <taxon>Pseudomonadati</taxon>
        <taxon>Planctomycetota</taxon>
        <taxon>Planctomycetia</taxon>
        <taxon>Pirellulales</taxon>
        <taxon>Pirellulaceae</taxon>
        <taxon>Rosistilla</taxon>
    </lineage>
</organism>
<evidence type="ECO:0000256" key="11">
    <source>
        <dbReference type="HAMAP-Rule" id="MF_01023"/>
    </source>
</evidence>
<dbReference type="InterPro" id="IPR015424">
    <property type="entry name" value="PyrdxlP-dep_Trfase"/>
</dbReference>
<keyword evidence="6 11" id="KW-0028">Amino-acid biosynthesis</keyword>
<evidence type="ECO:0000256" key="4">
    <source>
        <dbReference type="ARBA" id="ARBA00011738"/>
    </source>
</evidence>
<dbReference type="InterPro" id="IPR004839">
    <property type="entry name" value="Aminotransferase_I/II_large"/>
</dbReference>
<comment type="pathway">
    <text evidence="2 11">Amino-acid biosynthesis; L-histidine biosynthesis; L-histidine from 5-phospho-alpha-D-ribose 1-diphosphate: step 7/9.</text>
</comment>
<dbReference type="EMBL" id="CP036261">
    <property type="protein sequence ID" value="QDS86327.1"/>
    <property type="molecule type" value="Genomic_DNA"/>
</dbReference>
<evidence type="ECO:0000259" key="13">
    <source>
        <dbReference type="Pfam" id="PF00155"/>
    </source>
</evidence>
<evidence type="ECO:0000256" key="7">
    <source>
        <dbReference type="ARBA" id="ARBA00022679"/>
    </source>
</evidence>
<dbReference type="SUPFAM" id="SSF53383">
    <property type="entry name" value="PLP-dependent transferases"/>
    <property type="match status" value="1"/>
</dbReference>
<evidence type="ECO:0000313" key="14">
    <source>
        <dbReference type="EMBL" id="QDS86327.1"/>
    </source>
</evidence>
<dbReference type="Proteomes" id="UP000319557">
    <property type="component" value="Chromosome"/>
</dbReference>
<dbReference type="GO" id="GO:0030170">
    <property type="term" value="F:pyridoxal phosphate binding"/>
    <property type="evidence" value="ECO:0007669"/>
    <property type="project" value="InterPro"/>
</dbReference>
<keyword evidence="15" id="KW-1185">Reference proteome</keyword>
<dbReference type="InterPro" id="IPR005861">
    <property type="entry name" value="HisP_aminotrans"/>
</dbReference>
<dbReference type="PANTHER" id="PTHR42885:SF2">
    <property type="entry name" value="HISTIDINOL-PHOSPHATE AMINOTRANSFERASE"/>
    <property type="match status" value="1"/>
</dbReference>
<evidence type="ECO:0000256" key="10">
    <source>
        <dbReference type="ARBA" id="ARBA00047481"/>
    </source>
</evidence>
<dbReference type="PANTHER" id="PTHR42885">
    <property type="entry name" value="HISTIDINOL-PHOSPHATE AMINOTRANSFERASE-RELATED"/>
    <property type="match status" value="1"/>
</dbReference>
<comment type="similarity">
    <text evidence="3 11">Belongs to the class-II pyridoxal-phosphate-dependent aminotransferase family. Histidinol-phosphate aminotransferase subfamily.</text>
</comment>
<keyword evidence="9 11" id="KW-0368">Histidine biosynthesis</keyword>
<dbReference type="InterPro" id="IPR015422">
    <property type="entry name" value="PyrdxlP-dep_Trfase_small"/>
</dbReference>
<dbReference type="GO" id="GO:0004400">
    <property type="term" value="F:histidinol-phosphate transaminase activity"/>
    <property type="evidence" value="ECO:0007669"/>
    <property type="project" value="UniProtKB-UniRule"/>
</dbReference>
<comment type="cofactor">
    <cofactor evidence="1 11">
        <name>pyridoxal 5'-phosphate</name>
        <dbReference type="ChEBI" id="CHEBI:597326"/>
    </cofactor>
</comment>
<proteinExistence type="inferred from homology"/>
<evidence type="ECO:0000256" key="3">
    <source>
        <dbReference type="ARBA" id="ARBA00007970"/>
    </source>
</evidence>
<evidence type="ECO:0000313" key="15">
    <source>
        <dbReference type="Proteomes" id="UP000319557"/>
    </source>
</evidence>
<evidence type="ECO:0000256" key="12">
    <source>
        <dbReference type="SAM" id="MobiDB-lite"/>
    </source>
</evidence>
<dbReference type="CDD" id="cd00609">
    <property type="entry name" value="AAT_like"/>
    <property type="match status" value="1"/>
</dbReference>
<dbReference type="UniPathway" id="UPA00031">
    <property type="reaction ID" value="UER00012"/>
</dbReference>
<evidence type="ECO:0000256" key="1">
    <source>
        <dbReference type="ARBA" id="ARBA00001933"/>
    </source>
</evidence>
<feature type="compositionally biased region" description="Basic and acidic residues" evidence="12">
    <location>
        <begin position="9"/>
        <end position="25"/>
    </location>
</feature>
<sequence>MPTSLQDTFAERKTTYQRTFAERKATNQPPARSQPMTNSKLRFRPALAKMKAYVPGEQPQGGKFIKLNTNENPYPPAPAVVEAIRAAADSRLERYPDPIGSSFRRMAAEKLGLPGPEWILCGNGSDEILTILVRGFMSDGDLLRMPTPSYILYRTLAEIQGARVEEVSFNADWSLPTAFSSPDGDPRLVFLPNPNSPSGTVLTPQAVSEIATALPCPLVVDEAYGDFAEENCIDLVKQHENVLVTRTLSKSYSLAGLRFGFLVAQPHVIAELTKIKDSYNCDAIAIAAATAAMASSDWLVDNRAKILATRERAKEQLRQLGFDVLDSAANFLWCTHPSRSLKPLYEALKTNQVLVRYMDYAGWGDGLRITIGTDAQIDAALVVLARLMQANA</sequence>
<evidence type="ECO:0000256" key="6">
    <source>
        <dbReference type="ARBA" id="ARBA00022605"/>
    </source>
</evidence>
<evidence type="ECO:0000256" key="5">
    <source>
        <dbReference type="ARBA" id="ARBA00022576"/>
    </source>
</evidence>
<dbReference type="Gene3D" id="3.40.640.10">
    <property type="entry name" value="Type I PLP-dependent aspartate aminotransferase-like (Major domain)"/>
    <property type="match status" value="1"/>
</dbReference>
<dbReference type="InterPro" id="IPR015421">
    <property type="entry name" value="PyrdxlP-dep_Trfase_major"/>
</dbReference>
<dbReference type="GO" id="GO:0000105">
    <property type="term" value="P:L-histidine biosynthetic process"/>
    <property type="evidence" value="ECO:0007669"/>
    <property type="project" value="UniProtKB-UniRule"/>
</dbReference>
<gene>
    <name evidence="11 14" type="primary">hisC</name>
    <name evidence="14" type="ORF">EC9_04880</name>
</gene>
<protein>
    <recommendedName>
        <fullName evidence="11">Histidinol-phosphate aminotransferase</fullName>
        <ecNumber evidence="11">2.6.1.9</ecNumber>
    </recommendedName>
    <alternativeName>
        <fullName evidence="11">Imidazole acetol-phosphate transaminase</fullName>
    </alternativeName>
</protein>
<evidence type="ECO:0000256" key="8">
    <source>
        <dbReference type="ARBA" id="ARBA00022898"/>
    </source>
</evidence>
<feature type="modified residue" description="N6-(pyridoxal phosphate)lysine" evidence="11">
    <location>
        <position position="250"/>
    </location>
</feature>
<reference evidence="14 15" key="1">
    <citation type="submission" date="2019-02" db="EMBL/GenBank/DDBJ databases">
        <title>Deep-cultivation of Planctomycetes and their phenomic and genomic characterization uncovers novel biology.</title>
        <authorList>
            <person name="Wiegand S."/>
            <person name="Jogler M."/>
            <person name="Boedeker C."/>
            <person name="Pinto D."/>
            <person name="Vollmers J."/>
            <person name="Rivas-Marin E."/>
            <person name="Kohn T."/>
            <person name="Peeters S.H."/>
            <person name="Heuer A."/>
            <person name="Rast P."/>
            <person name="Oberbeckmann S."/>
            <person name="Bunk B."/>
            <person name="Jeske O."/>
            <person name="Meyerdierks A."/>
            <person name="Storesund J.E."/>
            <person name="Kallscheuer N."/>
            <person name="Luecker S."/>
            <person name="Lage O.M."/>
            <person name="Pohl T."/>
            <person name="Merkel B.J."/>
            <person name="Hornburger P."/>
            <person name="Mueller R.-W."/>
            <person name="Bruemmer F."/>
            <person name="Labrenz M."/>
            <person name="Spormann A.M."/>
            <person name="Op den Camp H."/>
            <person name="Overmann J."/>
            <person name="Amann R."/>
            <person name="Jetten M.S.M."/>
            <person name="Mascher T."/>
            <person name="Medema M.H."/>
            <person name="Devos D.P."/>
            <person name="Kaster A.-K."/>
            <person name="Ovreas L."/>
            <person name="Rohde M."/>
            <person name="Galperin M.Y."/>
            <person name="Jogler C."/>
        </authorList>
    </citation>
    <scope>NUCLEOTIDE SEQUENCE [LARGE SCALE GENOMIC DNA]</scope>
    <source>
        <strain evidence="14 15">EC9</strain>
    </source>
</reference>
<evidence type="ECO:0000256" key="2">
    <source>
        <dbReference type="ARBA" id="ARBA00005011"/>
    </source>
</evidence>
<dbReference type="NCBIfam" id="TIGR01141">
    <property type="entry name" value="hisC"/>
    <property type="match status" value="1"/>
</dbReference>
<dbReference type="InterPro" id="IPR001917">
    <property type="entry name" value="Aminotrans_II_pyridoxalP_BS"/>
</dbReference>
<name>A0A517LUM5_9BACT</name>
<dbReference type="EC" id="2.6.1.9" evidence="11"/>
<keyword evidence="8 11" id="KW-0663">Pyridoxal phosphate</keyword>
<feature type="domain" description="Aminotransferase class I/classII large" evidence="13">
    <location>
        <begin position="63"/>
        <end position="382"/>
    </location>
</feature>
<dbReference type="KEGG" id="ruv:EC9_04880"/>
<feature type="compositionally biased region" description="Polar residues" evidence="12">
    <location>
        <begin position="26"/>
        <end position="37"/>
    </location>
</feature>
<keyword evidence="5 11" id="KW-0032">Aminotransferase</keyword>
<feature type="region of interest" description="Disordered" evidence="12">
    <location>
        <begin position="1"/>
        <end position="37"/>
    </location>
</feature>
<dbReference type="PROSITE" id="PS00599">
    <property type="entry name" value="AA_TRANSFER_CLASS_2"/>
    <property type="match status" value="1"/>
</dbReference>
<dbReference type="Pfam" id="PF00155">
    <property type="entry name" value="Aminotran_1_2"/>
    <property type="match status" value="1"/>
</dbReference>
<keyword evidence="7 11" id="KW-0808">Transferase</keyword>
<dbReference type="AlphaFoldDB" id="A0A517LUM5"/>
<dbReference type="Gene3D" id="3.90.1150.10">
    <property type="entry name" value="Aspartate Aminotransferase, domain 1"/>
    <property type="match status" value="1"/>
</dbReference>
<comment type="subunit">
    <text evidence="4 11">Homodimer.</text>
</comment>
<evidence type="ECO:0000256" key="9">
    <source>
        <dbReference type="ARBA" id="ARBA00023102"/>
    </source>
</evidence>
<comment type="catalytic activity">
    <reaction evidence="10 11">
        <text>L-histidinol phosphate + 2-oxoglutarate = 3-(imidazol-4-yl)-2-oxopropyl phosphate + L-glutamate</text>
        <dbReference type="Rhea" id="RHEA:23744"/>
        <dbReference type="ChEBI" id="CHEBI:16810"/>
        <dbReference type="ChEBI" id="CHEBI:29985"/>
        <dbReference type="ChEBI" id="CHEBI:57766"/>
        <dbReference type="ChEBI" id="CHEBI:57980"/>
        <dbReference type="EC" id="2.6.1.9"/>
    </reaction>
</comment>